<organism evidence="1 2">
    <name type="scientific">Hypoxylon rubiginosum</name>
    <dbReference type="NCBI Taxonomy" id="110542"/>
    <lineage>
        <taxon>Eukaryota</taxon>
        <taxon>Fungi</taxon>
        <taxon>Dikarya</taxon>
        <taxon>Ascomycota</taxon>
        <taxon>Pezizomycotina</taxon>
        <taxon>Sordariomycetes</taxon>
        <taxon>Xylariomycetidae</taxon>
        <taxon>Xylariales</taxon>
        <taxon>Hypoxylaceae</taxon>
        <taxon>Hypoxylon</taxon>
    </lineage>
</organism>
<name>A0ACB9YLY2_9PEZI</name>
<accession>A0ACB9YLY2</accession>
<evidence type="ECO:0000313" key="2">
    <source>
        <dbReference type="Proteomes" id="UP001497700"/>
    </source>
</evidence>
<reference evidence="1 2" key="1">
    <citation type="journal article" date="2022" name="New Phytol.">
        <title>Ecological generalism drives hyperdiversity of secondary metabolite gene clusters in xylarialean endophytes.</title>
        <authorList>
            <person name="Franco M.E.E."/>
            <person name="Wisecaver J.H."/>
            <person name="Arnold A.E."/>
            <person name="Ju Y.M."/>
            <person name="Slot J.C."/>
            <person name="Ahrendt S."/>
            <person name="Moore L.P."/>
            <person name="Eastman K.E."/>
            <person name="Scott K."/>
            <person name="Konkel Z."/>
            <person name="Mondo S.J."/>
            <person name="Kuo A."/>
            <person name="Hayes R.D."/>
            <person name="Haridas S."/>
            <person name="Andreopoulos B."/>
            <person name="Riley R."/>
            <person name="LaButti K."/>
            <person name="Pangilinan J."/>
            <person name="Lipzen A."/>
            <person name="Amirebrahimi M."/>
            <person name="Yan J."/>
            <person name="Adam C."/>
            <person name="Keymanesh K."/>
            <person name="Ng V."/>
            <person name="Louie K."/>
            <person name="Northen T."/>
            <person name="Drula E."/>
            <person name="Henrissat B."/>
            <person name="Hsieh H.M."/>
            <person name="Youens-Clark K."/>
            <person name="Lutzoni F."/>
            <person name="Miadlikowska J."/>
            <person name="Eastwood D.C."/>
            <person name="Hamelin R.C."/>
            <person name="Grigoriev I.V."/>
            <person name="U'Ren J.M."/>
        </authorList>
    </citation>
    <scope>NUCLEOTIDE SEQUENCE [LARGE SCALE GENOMIC DNA]</scope>
    <source>
        <strain evidence="1 2">CBS 119005</strain>
    </source>
</reference>
<evidence type="ECO:0000313" key="1">
    <source>
        <dbReference type="EMBL" id="KAI4860440.1"/>
    </source>
</evidence>
<dbReference type="EMBL" id="MU393586">
    <property type="protein sequence ID" value="KAI4860440.1"/>
    <property type="molecule type" value="Genomic_DNA"/>
</dbReference>
<protein>
    <submittedName>
        <fullName evidence="1">Uncharacterized protein</fullName>
    </submittedName>
</protein>
<sequence>MQSDEEQGGGGRQEPSRDDIERRPWQYIGYRGYAKFIASDNDLLIFRRFGVLNTRIALRLQKEVSVREAQLKALDDSYSTKESEPINNGTFRNDIEDRKVVLEGIEKALNRYNTFLANQSSMMQLPRAPSRDVKNIQRWHELHNHQAINEDEHIYLDREDLVCLYRKDSTPLRQLIDNSLRLRTLPIWRDTSRLPIDSSEPVSYFSDKKTNVFVSMMIVLIGTAMLIIPIWILERQDDLERKLIVITIFIFAFLVVLSSVMVTKPFEALGATAAYAAVLMVFIQVGS</sequence>
<comment type="caution">
    <text evidence="1">The sequence shown here is derived from an EMBL/GenBank/DDBJ whole genome shotgun (WGS) entry which is preliminary data.</text>
</comment>
<keyword evidence="2" id="KW-1185">Reference proteome</keyword>
<dbReference type="Proteomes" id="UP001497700">
    <property type="component" value="Unassembled WGS sequence"/>
</dbReference>
<gene>
    <name evidence="1" type="ORF">F4820DRAFT_465682</name>
</gene>
<proteinExistence type="predicted"/>